<reference evidence="4" key="1">
    <citation type="submission" date="2018-07" db="EMBL/GenBank/DDBJ databases">
        <authorList>
            <person name="Quirk P.G."/>
            <person name="Krulwich T.A."/>
        </authorList>
    </citation>
    <scope>NUCLEOTIDE SEQUENCE</scope>
    <source>
        <strain evidence="4">Anand</strain>
    </source>
</reference>
<dbReference type="PROSITE" id="PS50082">
    <property type="entry name" value="WD_REPEATS_2"/>
    <property type="match status" value="1"/>
</dbReference>
<dbReference type="InterPro" id="IPR019775">
    <property type="entry name" value="WD40_repeat_CS"/>
</dbReference>
<dbReference type="PROSITE" id="PS00678">
    <property type="entry name" value="WD_REPEATS_1"/>
    <property type="match status" value="1"/>
</dbReference>
<gene>
    <name evidence="4" type="ORF">TAV_000075900</name>
</gene>
<dbReference type="PANTHER" id="PTHR22838:SF4">
    <property type="entry name" value="WD REPEAT-CONTAINING PROTEIN 13"/>
    <property type="match status" value="1"/>
</dbReference>
<keyword evidence="1 3" id="KW-0853">WD repeat</keyword>
<dbReference type="Gene3D" id="2.130.10.10">
    <property type="entry name" value="YVTN repeat-like/Quinoprotein amine dehydrogenase"/>
    <property type="match status" value="1"/>
</dbReference>
<organism evidence="4">
    <name type="scientific">Theileria annulata</name>
    <dbReference type="NCBI Taxonomy" id="5874"/>
    <lineage>
        <taxon>Eukaryota</taxon>
        <taxon>Sar</taxon>
        <taxon>Alveolata</taxon>
        <taxon>Apicomplexa</taxon>
        <taxon>Aconoidasida</taxon>
        <taxon>Piroplasmida</taxon>
        <taxon>Theileriidae</taxon>
        <taxon>Theileria</taxon>
    </lineage>
</organism>
<dbReference type="VEuPathDB" id="PiroplasmaDB:TA06960"/>
<evidence type="ECO:0000256" key="2">
    <source>
        <dbReference type="ARBA" id="ARBA00022737"/>
    </source>
</evidence>
<dbReference type="PANTHER" id="PTHR22838">
    <property type="entry name" value="WD REPEAT PROTEIN 26-RELATED"/>
    <property type="match status" value="1"/>
</dbReference>
<sequence length="267" mass="29570">MHSKAVTCLTFSKLNVDELLSLSVDCTIRAWNVLTGELIKVFNDSYPGLSIQFHPLQPNYFLSCNSNPTLRIVDYNEGTVIQKTKIKSEIRCLIFDDTRLNVLAGTERGSISVYESQSNMLLKHSLTKQISRGPVTSLSFVSSTSSVTVPSVIANVCSGSILVFNVIYDTNSGKIKELTHRYNVNNNHVALPLRSCYTKYGGGWCVSGSEDRNILIFSMSDENIPFSIPFHNGPVVCTAVNQSDTVLVTTDSKGVVAFWRRTFHVKS</sequence>
<protein>
    <submittedName>
        <fullName evidence="4">Myosin, putative</fullName>
    </submittedName>
</protein>
<dbReference type="SUPFAM" id="SSF50978">
    <property type="entry name" value="WD40 repeat-like"/>
    <property type="match status" value="1"/>
</dbReference>
<dbReference type="InterPro" id="IPR051350">
    <property type="entry name" value="WD_repeat-ST_regulator"/>
</dbReference>
<dbReference type="EMBL" id="UIVS01000001">
    <property type="protein sequence ID" value="SVP90056.1"/>
    <property type="molecule type" value="Genomic_DNA"/>
</dbReference>
<dbReference type="InterPro" id="IPR015943">
    <property type="entry name" value="WD40/YVTN_repeat-like_dom_sf"/>
</dbReference>
<accession>A0A3B0N4X2</accession>
<dbReference type="InterPro" id="IPR001680">
    <property type="entry name" value="WD40_rpt"/>
</dbReference>
<dbReference type="GO" id="GO:1990841">
    <property type="term" value="F:promoter-specific chromatin binding"/>
    <property type="evidence" value="ECO:0007669"/>
    <property type="project" value="TreeGrafter"/>
</dbReference>
<dbReference type="GO" id="GO:0005634">
    <property type="term" value="C:nucleus"/>
    <property type="evidence" value="ECO:0007669"/>
    <property type="project" value="TreeGrafter"/>
</dbReference>
<evidence type="ECO:0000256" key="3">
    <source>
        <dbReference type="PROSITE-ProRule" id="PRU00221"/>
    </source>
</evidence>
<name>A0A3B0N4X2_THEAN</name>
<feature type="repeat" description="WD" evidence="3">
    <location>
        <begin position="1"/>
        <end position="41"/>
    </location>
</feature>
<evidence type="ECO:0000256" key="1">
    <source>
        <dbReference type="ARBA" id="ARBA00022574"/>
    </source>
</evidence>
<proteinExistence type="predicted"/>
<dbReference type="SMART" id="SM00320">
    <property type="entry name" value="WD40"/>
    <property type="match status" value="6"/>
</dbReference>
<keyword evidence="2" id="KW-0677">Repeat</keyword>
<dbReference type="AlphaFoldDB" id="A0A3B0N4X2"/>
<evidence type="ECO:0000313" key="4">
    <source>
        <dbReference type="EMBL" id="SVP90056.1"/>
    </source>
</evidence>
<dbReference type="InterPro" id="IPR036322">
    <property type="entry name" value="WD40_repeat_dom_sf"/>
</dbReference>